<sequence length="104" mass="11381">MKSLIDWLPSPEGFNGVICILIVMCLIIPHEVLAVSAQVSLSKEPTSAACKEVMEIQKEEGEDGLSFPDQELYSKCLIQQQAQSAKSTRKNGSHGNVTSTTRFL</sequence>
<evidence type="ECO:0000313" key="3">
    <source>
        <dbReference type="EMBL" id="RSK69411.1"/>
    </source>
</evidence>
<organism evidence="3 4">
    <name type="scientific">Enterobacter huaxiensis</name>
    <dbReference type="NCBI Taxonomy" id="2494702"/>
    <lineage>
        <taxon>Bacteria</taxon>
        <taxon>Pseudomonadati</taxon>
        <taxon>Pseudomonadota</taxon>
        <taxon>Gammaproteobacteria</taxon>
        <taxon>Enterobacterales</taxon>
        <taxon>Enterobacteriaceae</taxon>
        <taxon>Enterobacter</taxon>
    </lineage>
</organism>
<evidence type="ECO:0000256" key="1">
    <source>
        <dbReference type="SAM" id="MobiDB-lite"/>
    </source>
</evidence>
<keyword evidence="2" id="KW-0812">Transmembrane</keyword>
<keyword evidence="2" id="KW-1133">Transmembrane helix</keyword>
<evidence type="ECO:0000313" key="4">
    <source>
        <dbReference type="Proteomes" id="UP000276389"/>
    </source>
</evidence>
<feature type="compositionally biased region" description="Polar residues" evidence="1">
    <location>
        <begin position="93"/>
        <end position="104"/>
    </location>
</feature>
<feature type="region of interest" description="Disordered" evidence="1">
    <location>
        <begin position="83"/>
        <end position="104"/>
    </location>
</feature>
<comment type="caution">
    <text evidence="3">The sequence shown here is derived from an EMBL/GenBank/DDBJ whole genome shotgun (WGS) entry which is preliminary data.</text>
</comment>
<feature type="transmembrane region" description="Helical" evidence="2">
    <location>
        <begin position="13"/>
        <end position="33"/>
    </location>
</feature>
<accession>A0A3R9QRL2</accession>
<dbReference type="RefSeq" id="WP_125913991.1">
    <property type="nucleotide sequence ID" value="NZ_RWHU01000002.1"/>
</dbReference>
<protein>
    <submittedName>
        <fullName evidence="3">Uncharacterized protein</fullName>
    </submittedName>
</protein>
<keyword evidence="2" id="KW-0472">Membrane</keyword>
<name>A0A3R9QRL2_9ENTR</name>
<dbReference type="AlphaFoldDB" id="A0A3R9QRL2"/>
<evidence type="ECO:0000256" key="2">
    <source>
        <dbReference type="SAM" id="Phobius"/>
    </source>
</evidence>
<gene>
    <name evidence="3" type="ORF">EJE24_06350</name>
</gene>
<dbReference type="Proteomes" id="UP000276389">
    <property type="component" value="Unassembled WGS sequence"/>
</dbReference>
<dbReference type="EMBL" id="RWHU01000002">
    <property type="protein sequence ID" value="RSK69411.1"/>
    <property type="molecule type" value="Genomic_DNA"/>
</dbReference>
<proteinExistence type="predicted"/>
<reference evidence="3 4" key="1">
    <citation type="submission" date="2018-12" db="EMBL/GenBank/DDBJ databases">
        <title>The Genome Submission of two Enterobacter spp. strains.</title>
        <authorList>
            <person name="Wu W."/>
            <person name="Wei L."/>
            <person name="Feng Y."/>
            <person name="Zong Z."/>
        </authorList>
    </citation>
    <scope>NUCLEOTIDE SEQUENCE [LARGE SCALE GENOMIC DNA]</scope>
    <source>
        <strain evidence="3 4">WCHEHu045002</strain>
    </source>
</reference>